<evidence type="ECO:0000313" key="1">
    <source>
        <dbReference type="EMBL" id="CAG6656527.1"/>
    </source>
</evidence>
<proteinExistence type="predicted"/>
<organism evidence="1">
    <name type="scientific">Cacopsylla melanoneura</name>
    <dbReference type="NCBI Taxonomy" id="428564"/>
    <lineage>
        <taxon>Eukaryota</taxon>
        <taxon>Metazoa</taxon>
        <taxon>Ecdysozoa</taxon>
        <taxon>Arthropoda</taxon>
        <taxon>Hexapoda</taxon>
        <taxon>Insecta</taxon>
        <taxon>Pterygota</taxon>
        <taxon>Neoptera</taxon>
        <taxon>Paraneoptera</taxon>
        <taxon>Hemiptera</taxon>
        <taxon>Sternorrhyncha</taxon>
        <taxon>Psylloidea</taxon>
        <taxon>Psyllidae</taxon>
        <taxon>Psyllinae</taxon>
        <taxon>Cacopsylla</taxon>
    </lineage>
</organism>
<dbReference type="EMBL" id="HBUF01185280">
    <property type="protein sequence ID" value="CAG6656527.1"/>
    <property type="molecule type" value="Transcribed_RNA"/>
</dbReference>
<name>A0A8D8RVF3_9HEMI</name>
<accession>A0A8D8RVF3</accession>
<sequence>MKLNPSKYLLLLNGDEGEDMKYRQLVICKPILRLINKKINTSLIGGYRYLLRQRSTTENIYYLGIFYFFQATFCRSLVKVGNGQIGPMRKISGTQELEAYVSYYFVRK</sequence>
<dbReference type="AlphaFoldDB" id="A0A8D8RVF3"/>
<protein>
    <submittedName>
        <fullName evidence="1">Uncharacterized protein</fullName>
    </submittedName>
</protein>
<reference evidence="1" key="1">
    <citation type="submission" date="2021-05" db="EMBL/GenBank/DDBJ databases">
        <authorList>
            <person name="Alioto T."/>
            <person name="Alioto T."/>
            <person name="Gomez Garrido J."/>
        </authorList>
    </citation>
    <scope>NUCLEOTIDE SEQUENCE</scope>
</reference>